<dbReference type="CDD" id="cd00201">
    <property type="entry name" value="WW"/>
    <property type="match status" value="1"/>
</dbReference>
<dbReference type="SUPFAM" id="SSF51045">
    <property type="entry name" value="WW domain"/>
    <property type="match status" value="2"/>
</dbReference>
<dbReference type="PANTHER" id="PTHR47852:SF2">
    <property type="entry name" value="WW DOMAIN-CONTAINING PROTEIN"/>
    <property type="match status" value="1"/>
</dbReference>
<dbReference type="Proteomes" id="UP001152523">
    <property type="component" value="Unassembled WGS sequence"/>
</dbReference>
<evidence type="ECO:0000256" key="1">
    <source>
        <dbReference type="SAM" id="MobiDB-lite"/>
    </source>
</evidence>
<dbReference type="PROSITE" id="PS50020">
    <property type="entry name" value="WW_DOMAIN_2"/>
    <property type="match status" value="2"/>
</dbReference>
<protein>
    <recommendedName>
        <fullName evidence="2">WW domain-containing protein</fullName>
    </recommendedName>
</protein>
<dbReference type="EMBL" id="CAMAPF010000915">
    <property type="protein sequence ID" value="CAH9119958.1"/>
    <property type="molecule type" value="Genomic_DNA"/>
</dbReference>
<feature type="compositionally biased region" description="Polar residues" evidence="1">
    <location>
        <begin position="493"/>
        <end position="503"/>
    </location>
</feature>
<dbReference type="Pfam" id="PF00397">
    <property type="entry name" value="WW"/>
    <property type="match status" value="2"/>
</dbReference>
<feature type="compositionally biased region" description="Acidic residues" evidence="1">
    <location>
        <begin position="587"/>
        <end position="601"/>
    </location>
</feature>
<feature type="region of interest" description="Disordered" evidence="1">
    <location>
        <begin position="868"/>
        <end position="922"/>
    </location>
</feature>
<feature type="region of interest" description="Disordered" evidence="1">
    <location>
        <begin position="25"/>
        <end position="128"/>
    </location>
</feature>
<dbReference type="InterPro" id="IPR001202">
    <property type="entry name" value="WW_dom"/>
</dbReference>
<feature type="region of interest" description="Disordered" evidence="1">
    <location>
        <begin position="577"/>
        <end position="615"/>
    </location>
</feature>
<organism evidence="4 5">
    <name type="scientific">Cuscuta epithymum</name>
    <dbReference type="NCBI Taxonomy" id="186058"/>
    <lineage>
        <taxon>Eukaryota</taxon>
        <taxon>Viridiplantae</taxon>
        <taxon>Streptophyta</taxon>
        <taxon>Embryophyta</taxon>
        <taxon>Tracheophyta</taxon>
        <taxon>Spermatophyta</taxon>
        <taxon>Magnoliopsida</taxon>
        <taxon>eudicotyledons</taxon>
        <taxon>Gunneridae</taxon>
        <taxon>Pentapetalae</taxon>
        <taxon>asterids</taxon>
        <taxon>lamiids</taxon>
        <taxon>Solanales</taxon>
        <taxon>Convolvulaceae</taxon>
        <taxon>Cuscuteae</taxon>
        <taxon>Cuscuta</taxon>
        <taxon>Cuscuta subgen. Cuscuta</taxon>
    </lineage>
</organism>
<evidence type="ECO:0000259" key="2">
    <source>
        <dbReference type="PROSITE" id="PS50020"/>
    </source>
</evidence>
<dbReference type="PANTHER" id="PTHR47852">
    <property type="entry name" value="OS06G0298400 PROTEIN"/>
    <property type="match status" value="1"/>
</dbReference>
<dbReference type="PROSITE" id="PS01159">
    <property type="entry name" value="WW_DOMAIN_1"/>
    <property type="match status" value="2"/>
</dbReference>
<evidence type="ECO:0000313" key="4">
    <source>
        <dbReference type="EMBL" id="CAH9119958.1"/>
    </source>
</evidence>
<feature type="domain" description="WW" evidence="2">
    <location>
        <begin position="180"/>
        <end position="214"/>
    </location>
</feature>
<feature type="region of interest" description="Disordered" evidence="1">
    <location>
        <begin position="479"/>
        <end position="503"/>
    </location>
</feature>
<reference evidence="4" key="1">
    <citation type="submission" date="2022-07" db="EMBL/GenBank/DDBJ databases">
        <authorList>
            <person name="Macas J."/>
            <person name="Novak P."/>
            <person name="Neumann P."/>
        </authorList>
    </citation>
    <scope>NUCLEOTIDE SEQUENCE</scope>
</reference>
<keyword evidence="5" id="KW-1185">Reference proteome</keyword>
<dbReference type="SMART" id="SM00456">
    <property type="entry name" value="WW"/>
    <property type="match status" value="2"/>
</dbReference>
<name>A0AAV0E8Y3_9ASTE</name>
<sequence length="957" mass="104418">MGKRKERRLAAMNATGRRVKLDLFAEPSGDLGGSSQDVVSGQLDSNNHAELPNSPSPSGHQPQNPLMLLGQYSDDELDEDSSEGPLGEGSEDSVVAHDEQGKVSSREERKDANGVISSAHMDGGDEANQNNFASENILQTSEECEHKESTAVYPVESSSKEMDELCQSTAPATFDAKTVGDVFLGWKVLLDEESNQYYYWNVSTGETSWEVPSVLFPKTDLGNDEKATYDIDSEDTRFKTYEYHASLNTKLEVSNPGDTCDGPNDEYKMDMNNEASKYSALQEKRVDGDADPSDMEKMARQHDSLHDLSSPVGALLKQSGDDLPYHLRKSGEDAEKHGDVVSAVEIEMEADFSSNLVEHCKSLLHKLKTMQGSQKSSQGYDQISNYMVEVDIRLADIRSLACNGLSLLPFWVHSEKRLKLLQAAIDEISVLSNSLNSCEANALHTSHHETIDEIKANENGKISIHHSCRELYAVEYAGSPESRKDAHVEASNGGATTNSGSNSYEEGEFVEHAAHEELTTKTVHPGEEVDMDVDMEVEDVPPCDSTIANSSLGQNYLAHEKDVARVLPSNEGSSFMELASIVPPPPPDDDWVPPPPPDDEPIPPPPPDEPPEATFSHPCDLQSVQPFPYAVSYPVSEYGYYNQMDNASSNLYSHAAGQVAVSHQHLYYQAVANAYSSDPMEANIVNPGAYYGFQGGSEHYAPVSVAADSSVHPSGSIHEALPGPTESLGTHIENSSVLPNQNKCDDVSNVGLIGISLNVPAGQATLQDSSTVIAPENIVISSTSSITAPSNSVTTASGAPSKVYRNKKRTVAVGSTLRSNKKVSNMVDKWKAAKEELHAEEEEPASAYEKLEKKRTREIEEWRAKQIASGEAKDNANFQPLGGDWRERVKRKKSEKLKEAEPGPSSTDGTGENQQPDLNALSKGLPAGWQVYWDESSKQVYYGNVVTTETTWTRPTN</sequence>
<accession>A0AAV0E8Y3</accession>
<evidence type="ECO:0000313" key="3">
    <source>
        <dbReference type="EMBL" id="CAH9107797.1"/>
    </source>
</evidence>
<dbReference type="AlphaFoldDB" id="A0AAV0E8Y3"/>
<feature type="compositionally biased region" description="Polar residues" evidence="1">
    <location>
        <begin position="904"/>
        <end position="917"/>
    </location>
</feature>
<comment type="caution">
    <text evidence="4">The sequence shown here is derived from an EMBL/GenBank/DDBJ whole genome shotgun (WGS) entry which is preliminary data.</text>
</comment>
<evidence type="ECO:0000313" key="5">
    <source>
        <dbReference type="Proteomes" id="UP001152523"/>
    </source>
</evidence>
<feature type="domain" description="WW" evidence="2">
    <location>
        <begin position="923"/>
        <end position="957"/>
    </location>
</feature>
<dbReference type="EMBL" id="CAMAPF010000145">
    <property type="protein sequence ID" value="CAH9107797.1"/>
    <property type="molecule type" value="Genomic_DNA"/>
</dbReference>
<dbReference type="Gene3D" id="2.20.70.10">
    <property type="match status" value="2"/>
</dbReference>
<feature type="compositionally biased region" description="Polar residues" evidence="1">
    <location>
        <begin position="33"/>
        <end position="48"/>
    </location>
</feature>
<dbReference type="InterPro" id="IPR036020">
    <property type="entry name" value="WW_dom_sf"/>
</dbReference>
<feature type="compositionally biased region" description="Basic and acidic residues" evidence="1">
    <location>
        <begin position="94"/>
        <end position="112"/>
    </location>
</feature>
<gene>
    <name evidence="3" type="ORF">CEPIT_LOCUS18126</name>
    <name evidence="4" type="ORF">CEPIT_LOCUS22837</name>
</gene>
<feature type="compositionally biased region" description="Acidic residues" evidence="1">
    <location>
        <begin position="73"/>
        <end position="82"/>
    </location>
</feature>
<proteinExistence type="predicted"/>